<keyword evidence="2 11" id="KW-0489">Methyltransferase</keyword>
<organism evidence="11 12">
    <name type="scientific">Methylocella tundrae</name>
    <dbReference type="NCBI Taxonomy" id="227605"/>
    <lineage>
        <taxon>Bacteria</taxon>
        <taxon>Pseudomonadati</taxon>
        <taxon>Pseudomonadota</taxon>
        <taxon>Alphaproteobacteria</taxon>
        <taxon>Hyphomicrobiales</taxon>
        <taxon>Beijerinckiaceae</taxon>
        <taxon>Methylocella</taxon>
    </lineage>
</organism>
<dbReference type="InterPro" id="IPR001091">
    <property type="entry name" value="RM_Methyltransferase"/>
</dbReference>
<dbReference type="OrthoDB" id="9800801at2"/>
<keyword evidence="4" id="KW-0949">S-adenosyl-L-methionine</keyword>
<evidence type="ECO:0000259" key="9">
    <source>
        <dbReference type="Pfam" id="PF01555"/>
    </source>
</evidence>
<dbReference type="PANTHER" id="PTHR13370:SF3">
    <property type="entry name" value="TRNA (GUANINE(10)-N2)-METHYLTRANSFERASE HOMOLOG"/>
    <property type="match status" value="1"/>
</dbReference>
<evidence type="ECO:0000256" key="4">
    <source>
        <dbReference type="ARBA" id="ARBA00022691"/>
    </source>
</evidence>
<feature type="domain" description="RAMA" evidence="10">
    <location>
        <begin position="302"/>
        <end position="398"/>
    </location>
</feature>
<dbReference type="FunFam" id="3.40.50.150:FF:000276">
    <property type="entry name" value="Methyltransferase"/>
    <property type="match status" value="1"/>
</dbReference>
<evidence type="ECO:0000313" key="11">
    <source>
        <dbReference type="EMBL" id="VFU10436.1"/>
    </source>
</evidence>
<dbReference type="REBASE" id="306451">
    <property type="entry name" value="M.MtuAET4ORF3549P"/>
</dbReference>
<evidence type="ECO:0000256" key="5">
    <source>
        <dbReference type="ARBA" id="ARBA00022705"/>
    </source>
</evidence>
<evidence type="ECO:0000256" key="2">
    <source>
        <dbReference type="ARBA" id="ARBA00022603"/>
    </source>
</evidence>
<evidence type="ECO:0000256" key="3">
    <source>
        <dbReference type="ARBA" id="ARBA00022679"/>
    </source>
</evidence>
<dbReference type="RefSeq" id="WP_134491171.1">
    <property type="nucleotide sequence ID" value="NZ_CP139089.1"/>
</dbReference>
<dbReference type="GO" id="GO:0003677">
    <property type="term" value="F:DNA binding"/>
    <property type="evidence" value="ECO:0007669"/>
    <property type="project" value="UniProtKB-KW"/>
</dbReference>
<dbReference type="InterPro" id="IPR002052">
    <property type="entry name" value="DNA_methylase_N6_adenine_CS"/>
</dbReference>
<dbReference type="Gene3D" id="3.40.50.150">
    <property type="entry name" value="Vaccinia Virus protein VP39"/>
    <property type="match status" value="1"/>
</dbReference>
<dbReference type="Proteomes" id="UP000294360">
    <property type="component" value="Chromosome"/>
</dbReference>
<comment type="catalytic activity">
    <reaction evidence="7">
        <text>a 2'-deoxyadenosine in DNA + S-adenosyl-L-methionine = an N(6)-methyl-2'-deoxyadenosine in DNA + S-adenosyl-L-homocysteine + H(+)</text>
        <dbReference type="Rhea" id="RHEA:15197"/>
        <dbReference type="Rhea" id="RHEA-COMP:12418"/>
        <dbReference type="Rhea" id="RHEA-COMP:12419"/>
        <dbReference type="ChEBI" id="CHEBI:15378"/>
        <dbReference type="ChEBI" id="CHEBI:57856"/>
        <dbReference type="ChEBI" id="CHEBI:59789"/>
        <dbReference type="ChEBI" id="CHEBI:90615"/>
        <dbReference type="ChEBI" id="CHEBI:90616"/>
        <dbReference type="EC" id="2.1.1.72"/>
    </reaction>
</comment>
<dbReference type="SUPFAM" id="SSF53335">
    <property type="entry name" value="S-adenosyl-L-methionine-dependent methyltransferases"/>
    <property type="match status" value="1"/>
</dbReference>
<dbReference type="Pfam" id="PF01555">
    <property type="entry name" value="N6_N4_Mtase"/>
    <property type="match status" value="1"/>
</dbReference>
<dbReference type="GO" id="GO:0008170">
    <property type="term" value="F:N-methyltransferase activity"/>
    <property type="evidence" value="ECO:0007669"/>
    <property type="project" value="InterPro"/>
</dbReference>
<sequence length="403" mass="44240">MRPASAGAAALADGAPSQIKVLRAESQAPRSRARFPAVVGEPLPLNQILIGDCIEELARLPAASVDLVFADPPYNLQLESTLSRPDQSIVDAVDDDWDKFASFSHYDAFTRSWLEAVRRVMKPDATIFVIGSYHNIFRVGSLLQDQGYWILNDIVWRKTNPMPNFRGRRFTNAHETLIWAAKGAGAKNYRFNYELLKAGNEDCQLRSDWLFPICTGHERLKDESGHKTHPTQKPEALLARILLAATNAGDVVLDPFFGSGTTGAAAKRLGRHFVGIEREEIYAAAARKRIAAVEPLPHEAIAATPSKRSEPRVAFSAIVEAGLIAPGAELTDEKQRHRATVRADGTIAIGAVVGSIHKIGALTQGLPACNGWTFWHYVSQSGKREPIDLLRTVARKNLREAEA</sequence>
<dbReference type="PRINTS" id="PR00508">
    <property type="entry name" value="S21N4MTFRASE"/>
</dbReference>
<dbReference type="InterPro" id="IPR002941">
    <property type="entry name" value="DNA_methylase_N4/N6"/>
</dbReference>
<evidence type="ECO:0000256" key="1">
    <source>
        <dbReference type="ARBA" id="ARBA00006594"/>
    </source>
</evidence>
<dbReference type="KEGG" id="mtun:MTUNDRAET4_3549"/>
<evidence type="ECO:0000256" key="8">
    <source>
        <dbReference type="RuleBase" id="RU362026"/>
    </source>
</evidence>
<dbReference type="GO" id="GO:0005737">
    <property type="term" value="C:cytoplasm"/>
    <property type="evidence" value="ECO:0007669"/>
    <property type="project" value="TreeGrafter"/>
</dbReference>
<evidence type="ECO:0000259" key="10">
    <source>
        <dbReference type="Pfam" id="PF18755"/>
    </source>
</evidence>
<gene>
    <name evidence="11" type="primary">smeIM</name>
    <name evidence="11" type="ORF">MTUNDRAET4_3549</name>
</gene>
<accession>A0A4U8Z4N1</accession>
<dbReference type="GO" id="GO:0006260">
    <property type="term" value="P:DNA replication"/>
    <property type="evidence" value="ECO:0007669"/>
    <property type="project" value="UniProtKB-KW"/>
</dbReference>
<comment type="similarity">
    <text evidence="1 8">Belongs to the N(4)/N(6)-methyltransferase family.</text>
</comment>
<keyword evidence="5" id="KW-0235">DNA replication</keyword>
<dbReference type="InterPro" id="IPR029063">
    <property type="entry name" value="SAM-dependent_MTases_sf"/>
</dbReference>
<dbReference type="InterPro" id="IPR040843">
    <property type="entry name" value="RAMA"/>
</dbReference>
<dbReference type="GO" id="GO:0032259">
    <property type="term" value="P:methylation"/>
    <property type="evidence" value="ECO:0007669"/>
    <property type="project" value="UniProtKB-KW"/>
</dbReference>
<evidence type="ECO:0000256" key="6">
    <source>
        <dbReference type="ARBA" id="ARBA00023125"/>
    </source>
</evidence>
<dbReference type="PROSITE" id="PS00092">
    <property type="entry name" value="N6_MTASE"/>
    <property type="match status" value="1"/>
</dbReference>
<name>A0A4U8Z4N1_METTU</name>
<evidence type="ECO:0000256" key="7">
    <source>
        <dbReference type="ARBA" id="ARBA00047942"/>
    </source>
</evidence>
<keyword evidence="6" id="KW-0238">DNA-binding</keyword>
<proteinExistence type="inferred from homology"/>
<keyword evidence="3 11" id="KW-0808">Transferase</keyword>
<dbReference type="GO" id="GO:0009007">
    <property type="term" value="F:site-specific DNA-methyltransferase (adenine-specific) activity"/>
    <property type="evidence" value="ECO:0007669"/>
    <property type="project" value="UniProtKB-EC"/>
</dbReference>
<feature type="domain" description="DNA methylase N-4/N-6" evidence="9">
    <location>
        <begin position="65"/>
        <end position="287"/>
    </location>
</feature>
<dbReference type="EMBL" id="LR536450">
    <property type="protein sequence ID" value="VFU10436.1"/>
    <property type="molecule type" value="Genomic_DNA"/>
</dbReference>
<reference evidence="11 12" key="1">
    <citation type="submission" date="2019-03" db="EMBL/GenBank/DDBJ databases">
        <authorList>
            <person name="Kox A.R. M."/>
        </authorList>
    </citation>
    <scope>NUCLEOTIDE SEQUENCE [LARGE SCALE GENOMIC DNA]</scope>
    <source>
        <strain evidence="11">MTUNDRAET4 annotated genome</strain>
    </source>
</reference>
<dbReference type="Pfam" id="PF18755">
    <property type="entry name" value="RAMA"/>
    <property type="match status" value="1"/>
</dbReference>
<protein>
    <recommendedName>
        <fullName evidence="8">Methyltransferase</fullName>
        <ecNumber evidence="8">2.1.1.-</ecNumber>
    </recommendedName>
</protein>
<dbReference type="AlphaFoldDB" id="A0A4U8Z4N1"/>
<dbReference type="PANTHER" id="PTHR13370">
    <property type="entry name" value="RNA METHYLASE-RELATED"/>
    <property type="match status" value="1"/>
</dbReference>
<evidence type="ECO:0000313" key="12">
    <source>
        <dbReference type="Proteomes" id="UP000294360"/>
    </source>
</evidence>
<dbReference type="EC" id="2.1.1.-" evidence="8"/>